<feature type="compositionally biased region" description="Low complexity" evidence="1">
    <location>
        <begin position="272"/>
        <end position="282"/>
    </location>
</feature>
<keyword evidence="3" id="KW-1185">Reference proteome</keyword>
<evidence type="ECO:0000256" key="1">
    <source>
        <dbReference type="SAM" id="MobiDB-lite"/>
    </source>
</evidence>
<reference evidence="2 3" key="1">
    <citation type="submission" date="2014-11" db="EMBL/GenBank/DDBJ databases">
        <authorList>
            <person name="Zhu J."/>
            <person name="Qi W."/>
            <person name="Song R."/>
        </authorList>
    </citation>
    <scope>NUCLEOTIDE SEQUENCE [LARGE SCALE GENOMIC DNA]</scope>
</reference>
<dbReference type="InParanoid" id="A0A0G4EPF4"/>
<dbReference type="OrthoDB" id="49113at2759"/>
<feature type="region of interest" description="Disordered" evidence="1">
    <location>
        <begin position="266"/>
        <end position="306"/>
    </location>
</feature>
<dbReference type="Proteomes" id="UP000041254">
    <property type="component" value="Unassembled WGS sequence"/>
</dbReference>
<sequence>MDGPCQMKSDSEEVVRILGISPHLLDSSHDKCFCPKCYDQPANQSYTRGEPPVPYMPPVGWYWLGIKLTPEEARRFNEGWVPAYHGTKRKNVEPIVESRALRVPTSLAEKSGAWAGTGRGMSWRDFCRTYPGEVYCFCSPHTHTAVGYAEHFWVSGQDFLAVFQLLVDPGAFVVNDGMDQTVSSRASPSTAPMHPMWTEWKSNKPGRNLVYGLLVCPSTSPAAAGVGAMHLGGILPPLKQGGGHRLGGESAAMRGLTARQAAARAAEKRLADNPPRALPPAAARKRNRREGDQASSAAAAAAATGARVGEEADDELLILDAAPAGKRFKDSGAAADGRGGGGEWVCGMAFYRDSTNPTDDSRDFEDYITVPRSAR</sequence>
<feature type="compositionally biased region" description="Low complexity" evidence="1">
    <location>
        <begin position="294"/>
        <end position="303"/>
    </location>
</feature>
<gene>
    <name evidence="2" type="ORF">Vbra_2975</name>
</gene>
<proteinExistence type="predicted"/>
<dbReference type="AlphaFoldDB" id="A0A0G4EPF4"/>
<evidence type="ECO:0000313" key="3">
    <source>
        <dbReference type="Proteomes" id="UP000041254"/>
    </source>
</evidence>
<dbReference type="EMBL" id="CDMY01000277">
    <property type="protein sequence ID" value="CEL99314.1"/>
    <property type="molecule type" value="Genomic_DNA"/>
</dbReference>
<dbReference type="VEuPathDB" id="CryptoDB:Vbra_2975"/>
<feature type="region of interest" description="Disordered" evidence="1">
    <location>
        <begin position="354"/>
        <end position="375"/>
    </location>
</feature>
<accession>A0A0G4EPF4</accession>
<organism evidence="2 3">
    <name type="scientific">Vitrella brassicaformis (strain CCMP3155)</name>
    <dbReference type="NCBI Taxonomy" id="1169540"/>
    <lineage>
        <taxon>Eukaryota</taxon>
        <taxon>Sar</taxon>
        <taxon>Alveolata</taxon>
        <taxon>Colpodellida</taxon>
        <taxon>Vitrellaceae</taxon>
        <taxon>Vitrella</taxon>
    </lineage>
</organism>
<protein>
    <submittedName>
        <fullName evidence="2">Uncharacterized protein</fullName>
    </submittedName>
</protein>
<name>A0A0G4EPF4_VITBC</name>
<evidence type="ECO:0000313" key="2">
    <source>
        <dbReference type="EMBL" id="CEL99314.1"/>
    </source>
</evidence>